<evidence type="ECO:0000313" key="4">
    <source>
        <dbReference type="Proteomes" id="UP000441797"/>
    </source>
</evidence>
<protein>
    <submittedName>
        <fullName evidence="3">Chromosome partitioning protein ParA</fullName>
    </submittedName>
</protein>
<evidence type="ECO:0000259" key="2">
    <source>
        <dbReference type="Pfam" id="PF13614"/>
    </source>
</evidence>
<accession>A0A6N8G3N5</accession>
<dbReference type="PANTHER" id="PTHR13696:SF99">
    <property type="entry name" value="COBYRINIC ACID AC-DIAMIDE SYNTHASE"/>
    <property type="match status" value="1"/>
</dbReference>
<proteinExistence type="inferred from homology"/>
<dbReference type="EMBL" id="NAPY01000077">
    <property type="protein sequence ID" value="MUL39382.1"/>
    <property type="molecule type" value="Genomic_DNA"/>
</dbReference>
<evidence type="ECO:0000256" key="1">
    <source>
        <dbReference type="ARBA" id="ARBA00006976"/>
    </source>
</evidence>
<sequence length="259" mass="28570">MTRTIALFNQAGGVGKTTLTQNLGYHLQARGHQVLLIDLDPQASLTTFMGIDSGTLEKTPFDALINEEPLFIFKDIQGIDLAPANINLSAAEIQLVNLDFREVRLKEALDPIRDNYDFILIDCPPSLGLLSYTSLVAATHVLIPIETHFKAFQGTNLLLQTITKVRKRGNRALEIAGFVPSRYAANNSQDKRTLQAIREQFGKVSTVHNAIPRLTAFVDASEEQVPLAIYDPHNPALKILDQLAAQMETLNDPPTKLSS</sequence>
<evidence type="ECO:0000313" key="3">
    <source>
        <dbReference type="EMBL" id="MUL39382.1"/>
    </source>
</evidence>
<keyword evidence="4" id="KW-1185">Reference proteome</keyword>
<dbReference type="Gene3D" id="3.40.50.300">
    <property type="entry name" value="P-loop containing nucleotide triphosphate hydrolases"/>
    <property type="match status" value="1"/>
</dbReference>
<dbReference type="RefSeq" id="WP_105221023.1">
    <property type="nucleotide sequence ID" value="NZ_CAWNSU010000079.1"/>
</dbReference>
<comment type="similarity">
    <text evidence="1">Belongs to the ParA family.</text>
</comment>
<name>A0A6N8G3N5_9CHRO</name>
<feature type="domain" description="AAA" evidence="2">
    <location>
        <begin position="3"/>
        <end position="175"/>
    </location>
</feature>
<comment type="caution">
    <text evidence="3">The sequence shown here is derived from an EMBL/GenBank/DDBJ whole genome shotgun (WGS) entry which is preliminary data.</text>
</comment>
<reference evidence="3 4" key="1">
    <citation type="journal article" date="2019" name="Front. Microbiol.">
        <title>Genomic Features for Desiccation Tolerance and Sugar Biosynthesis in the Extremophile Gloeocapsopsis sp. UTEX B3054.</title>
        <authorList>
            <person name="Urrejola C."/>
            <person name="Alcorta J."/>
            <person name="Salas L."/>
            <person name="Vasquez M."/>
            <person name="Polz M.F."/>
            <person name="Vicuna R."/>
            <person name="Diez B."/>
        </authorList>
    </citation>
    <scope>NUCLEOTIDE SEQUENCE [LARGE SCALE GENOMIC DNA]</scope>
    <source>
        <strain evidence="3 4">1H9</strain>
    </source>
</reference>
<dbReference type="PANTHER" id="PTHR13696">
    <property type="entry name" value="P-LOOP CONTAINING NUCLEOSIDE TRIPHOSPHATE HYDROLASE"/>
    <property type="match status" value="1"/>
</dbReference>
<dbReference type="InterPro" id="IPR027417">
    <property type="entry name" value="P-loop_NTPase"/>
</dbReference>
<dbReference type="SUPFAM" id="SSF52540">
    <property type="entry name" value="P-loop containing nucleoside triphosphate hydrolases"/>
    <property type="match status" value="1"/>
</dbReference>
<dbReference type="Proteomes" id="UP000441797">
    <property type="component" value="Unassembled WGS sequence"/>
</dbReference>
<dbReference type="Pfam" id="PF13614">
    <property type="entry name" value="AAA_31"/>
    <property type="match status" value="1"/>
</dbReference>
<dbReference type="FunFam" id="3.40.50.300:FF:000285">
    <property type="entry name" value="Sporulation initiation inhibitor Soj"/>
    <property type="match status" value="1"/>
</dbReference>
<dbReference type="CDD" id="cd02042">
    <property type="entry name" value="ParAB_family"/>
    <property type="match status" value="1"/>
</dbReference>
<dbReference type="OrthoDB" id="477717at2"/>
<dbReference type="InterPro" id="IPR025669">
    <property type="entry name" value="AAA_dom"/>
</dbReference>
<dbReference type="AlphaFoldDB" id="A0A6N8G3N5"/>
<gene>
    <name evidence="3" type="ORF">BWI75_24655</name>
</gene>
<organism evidence="3 4">
    <name type="scientific">Gloeocapsopsis dulcis AAB1 = 1H9</name>
    <dbReference type="NCBI Taxonomy" id="1433147"/>
    <lineage>
        <taxon>Bacteria</taxon>
        <taxon>Bacillati</taxon>
        <taxon>Cyanobacteriota</taxon>
        <taxon>Cyanophyceae</taxon>
        <taxon>Oscillatoriophycideae</taxon>
        <taxon>Chroococcales</taxon>
        <taxon>Chroococcaceae</taxon>
        <taxon>Gloeocapsopsis</taxon>
        <taxon>Gloeocapsopsis dulcis</taxon>
    </lineage>
</organism>
<dbReference type="InterPro" id="IPR050678">
    <property type="entry name" value="DNA_Partitioning_ATPase"/>
</dbReference>